<protein>
    <recommendedName>
        <fullName evidence="2">HNH endonuclease</fullName>
    </recommendedName>
</protein>
<accession>A0AAT9JJI1</accession>
<name>A0AAT9JJI1_9VIRU</name>
<organism evidence="1">
    <name type="scientific">Porphyromonas phage phage005a_ATCC49417</name>
    <dbReference type="NCBI Taxonomy" id="3154097"/>
    <lineage>
        <taxon>Viruses</taxon>
    </lineage>
</organism>
<proteinExistence type="predicted"/>
<evidence type="ECO:0008006" key="2">
    <source>
        <dbReference type="Google" id="ProtNLM"/>
    </source>
</evidence>
<reference evidence="1" key="1">
    <citation type="journal article" date="2023" name="Microbiome">
        <title>Phages are unrecognized players in the ecology of the oral pathogen Porphyromonas gingivalis.</title>
        <authorList>
            <person name="Matrishin C.B."/>
            <person name="Haase E.M."/>
            <person name="Dewhirst F.E."/>
            <person name="Mark Welch J.L."/>
            <person name="Miranda-Sanchez F."/>
            <person name="Chen T."/>
            <person name="MacFarland D.C."/>
            <person name="Kauffman K.M."/>
        </authorList>
    </citation>
    <scope>NUCLEOTIDE SEQUENCE</scope>
</reference>
<sequence>MKRKCDYCGKEYEADSRNLKRGWGLCCSKSCAARKREQGRPCYSKERVERNNIRRGLWNVWMETDRGQSAGDYDGADQDQWGDYFEHGV</sequence>
<reference evidence="1" key="2">
    <citation type="submission" date="2024-05" db="EMBL/GenBank/DDBJ databases">
        <authorList>
            <person name="Matrishin C.B."/>
            <person name="Kauffman K.M."/>
        </authorList>
    </citation>
    <scope>NUCLEOTIDE SEQUENCE</scope>
</reference>
<evidence type="ECO:0000313" key="1">
    <source>
        <dbReference type="EMBL" id="DBA54861.1"/>
    </source>
</evidence>
<dbReference type="EMBL" id="BK068088">
    <property type="protein sequence ID" value="DBA54861.1"/>
    <property type="molecule type" value="Genomic_DNA"/>
</dbReference>